<reference evidence="1 2" key="1">
    <citation type="journal article" date="2018" name="Science">
        <title>The opium poppy genome and morphinan production.</title>
        <authorList>
            <person name="Guo L."/>
            <person name="Winzer T."/>
            <person name="Yang X."/>
            <person name="Li Y."/>
            <person name="Ning Z."/>
            <person name="He Z."/>
            <person name="Teodor R."/>
            <person name="Lu Y."/>
            <person name="Bowser T.A."/>
            <person name="Graham I.A."/>
            <person name="Ye K."/>
        </authorList>
    </citation>
    <scope>NUCLEOTIDE SEQUENCE [LARGE SCALE GENOMIC DNA]</scope>
    <source>
        <strain evidence="2">cv. HN1</strain>
        <tissue evidence="1">Leaves</tissue>
    </source>
</reference>
<organism evidence="1 2">
    <name type="scientific">Papaver somniferum</name>
    <name type="common">Opium poppy</name>
    <dbReference type="NCBI Taxonomy" id="3469"/>
    <lineage>
        <taxon>Eukaryota</taxon>
        <taxon>Viridiplantae</taxon>
        <taxon>Streptophyta</taxon>
        <taxon>Embryophyta</taxon>
        <taxon>Tracheophyta</taxon>
        <taxon>Spermatophyta</taxon>
        <taxon>Magnoliopsida</taxon>
        <taxon>Ranunculales</taxon>
        <taxon>Papaveraceae</taxon>
        <taxon>Papaveroideae</taxon>
        <taxon>Papaver</taxon>
    </lineage>
</organism>
<dbReference type="Gramene" id="RZC52697">
    <property type="protein sequence ID" value="RZC52697"/>
    <property type="gene ID" value="C5167_021128"/>
</dbReference>
<dbReference type="AlphaFoldDB" id="A0A4Y7IVH5"/>
<proteinExistence type="predicted"/>
<keyword evidence="2" id="KW-1185">Reference proteome</keyword>
<accession>A0A4Y7IVH5</accession>
<gene>
    <name evidence="1" type="ORF">C5167_021128</name>
</gene>
<dbReference type="Proteomes" id="UP000316621">
    <property type="component" value="Chromosome 2"/>
</dbReference>
<evidence type="ECO:0000313" key="1">
    <source>
        <dbReference type="EMBL" id="RZC52697.1"/>
    </source>
</evidence>
<name>A0A4Y7IVH5_PAPSO</name>
<dbReference type="EMBL" id="CM010716">
    <property type="protein sequence ID" value="RZC52697.1"/>
    <property type="molecule type" value="Genomic_DNA"/>
</dbReference>
<evidence type="ECO:0000313" key="2">
    <source>
        <dbReference type="Proteomes" id="UP000316621"/>
    </source>
</evidence>
<sequence>MDQTMLLIHKIMKLRTFMKTIMEKESPTGEIYRPDVFMKTYKVTPDDNPSSSKSLAAAKLAFVKEAYDKDPSTQKYLGTDVVFKIFGADRKRYVRGMGAGVSKSQFLASEFMKAKLQEEKHTVWKEKHNVWKEKQKTEALNAQ</sequence>
<protein>
    <submittedName>
        <fullName evidence="1">Uncharacterized protein</fullName>
    </submittedName>
</protein>